<evidence type="ECO:0000256" key="5">
    <source>
        <dbReference type="ARBA" id="ARBA00011702"/>
    </source>
</evidence>
<evidence type="ECO:0000256" key="6">
    <source>
        <dbReference type="ARBA" id="ARBA00013179"/>
    </source>
</evidence>
<sequence>MKSKFLLFMIFIVCQLEGKKFSQDNFKVDYNYYLRKQDLHIVKTQNDLSNTWYLAPQKAPKEHSWVDFAKKYLNMMDYLGTYFLPFYHSFTPIFQWYHPNINPYQRNEFKFQISFRVPVFRHILWTKGTLYLAYTQTNWFQIYNDPQSAPMRMINFMPELIYVYPINFKPFGGKIGNFSEIWIGWQHISNGVGGAQCYQPFNKEGNPENQFPGGPVIVKNYNGQKDVRWGGCRSVSAGQRPVFRLVWEKGGLKIMVAYWPYVPYDQSNPNLIDYMGYGNAKIDYRRGRHHFELQLYDIFTQYWRYDRWHGAFRLGYTYRINPFVGIYAQWFNGYGDGLYEYDVFSNRIGVGIRLNP</sequence>
<dbReference type="EC" id="3.1.1.4" evidence="7"/>
<evidence type="ECO:0000256" key="1">
    <source>
        <dbReference type="ARBA" id="ARBA00000111"/>
    </source>
</evidence>
<dbReference type="Pfam" id="PF02253">
    <property type="entry name" value="PLA1"/>
    <property type="match status" value="2"/>
</dbReference>
<keyword evidence="8" id="KW-1134">Transmembrane beta strand</keyword>
<comment type="subunit">
    <text evidence="5">Homodimer; dimerization is reversible, and the dimeric form is the active one.</text>
</comment>
<keyword evidence="12" id="KW-0378">Hydrolase</keyword>
<keyword evidence="13 20" id="KW-0106">Calcium</keyword>
<feature type="active site" description="Proton acceptor" evidence="19">
    <location>
        <position position="187"/>
    </location>
</feature>
<dbReference type="GO" id="GO:0004623">
    <property type="term" value="F:phospholipase A2 activity"/>
    <property type="evidence" value="ECO:0007669"/>
    <property type="project" value="UniProtKB-EC"/>
</dbReference>
<comment type="cofactor">
    <cofactor evidence="20">
        <name>Ca(2+)</name>
        <dbReference type="ChEBI" id="CHEBI:29108"/>
    </cofactor>
    <text evidence="20">Binds 1 Ca(2+) ion per monomer.</text>
</comment>
<keyword evidence="9" id="KW-0812">Transmembrane</keyword>
<keyword evidence="11" id="KW-0732">Signal</keyword>
<keyword evidence="14" id="KW-0442">Lipid degradation</keyword>
<dbReference type="Gene3D" id="2.40.230.10">
    <property type="entry name" value="Phospholipase A1"/>
    <property type="match status" value="1"/>
</dbReference>
<feature type="active site" description="Nucleophile" evidence="19">
    <location>
        <position position="189"/>
    </location>
</feature>
<evidence type="ECO:0000256" key="18">
    <source>
        <dbReference type="ARBA" id="ARBA00032375"/>
    </source>
</evidence>
<evidence type="ECO:0000313" key="21">
    <source>
        <dbReference type="EMBL" id="ANH48066.1"/>
    </source>
</evidence>
<evidence type="ECO:0000256" key="11">
    <source>
        <dbReference type="ARBA" id="ARBA00022729"/>
    </source>
</evidence>
<reference evidence="21 22" key="1">
    <citation type="submission" date="2014-04" db="EMBL/GenBank/DDBJ databases">
        <title>Detecting global and local adaptation in a worldwide sample of Helicobacter pylori genomes.</title>
        <authorList>
            <person name="Montano V."/>
            <person name="Didelot X."/>
            <person name="Foll M."/>
            <person name="Linz B."/>
            <person name="Reinhardt R."/>
            <person name="Suerbaum S."/>
            <person name="Moodley Y."/>
            <person name="Jensen J.D."/>
        </authorList>
    </citation>
    <scope>NUCLEOTIDE SEQUENCE [LARGE SCALE GENOMIC DNA]</scope>
    <source>
        <strain evidence="21 22">K26A1</strain>
    </source>
</reference>
<evidence type="ECO:0000256" key="7">
    <source>
        <dbReference type="ARBA" id="ARBA00013278"/>
    </source>
</evidence>
<keyword evidence="17" id="KW-0998">Cell outer membrane</keyword>
<dbReference type="GO" id="GO:0009279">
    <property type="term" value="C:cell outer membrane"/>
    <property type="evidence" value="ECO:0007669"/>
    <property type="project" value="UniProtKB-SubCell"/>
</dbReference>
<proteinExistence type="inferred from homology"/>
<comment type="catalytic activity">
    <reaction evidence="1">
        <text>a 1,2-diacyl-sn-glycero-3-phosphocholine + H2O = a 2-acyl-sn-glycero-3-phosphocholine + a fatty acid + H(+)</text>
        <dbReference type="Rhea" id="RHEA:18689"/>
        <dbReference type="ChEBI" id="CHEBI:15377"/>
        <dbReference type="ChEBI" id="CHEBI:15378"/>
        <dbReference type="ChEBI" id="CHEBI:28868"/>
        <dbReference type="ChEBI" id="CHEBI:57643"/>
        <dbReference type="ChEBI" id="CHEBI:57875"/>
        <dbReference type="EC" id="3.1.1.32"/>
    </reaction>
</comment>
<evidence type="ECO:0000256" key="4">
    <source>
        <dbReference type="ARBA" id="ARBA00010525"/>
    </source>
</evidence>
<dbReference type="EC" id="3.1.1.32" evidence="6"/>
<evidence type="ECO:0000256" key="19">
    <source>
        <dbReference type="PIRSR" id="PIRSR603187-1"/>
    </source>
</evidence>
<dbReference type="EMBL" id="CP011486">
    <property type="protein sequence ID" value="ANH48066.1"/>
    <property type="molecule type" value="Genomic_DNA"/>
</dbReference>
<dbReference type="SUPFAM" id="SSF56931">
    <property type="entry name" value="Outer membrane phospholipase A (OMPLA)"/>
    <property type="match status" value="1"/>
</dbReference>
<comment type="similarity">
    <text evidence="4">Belongs to the phospholipase A1 family.</text>
</comment>
<keyword evidence="16" id="KW-0472">Membrane</keyword>
<gene>
    <name evidence="21" type="ORF">AA977_02350</name>
</gene>
<dbReference type="GO" id="GO:0016042">
    <property type="term" value="P:lipid catabolic process"/>
    <property type="evidence" value="ECO:0007669"/>
    <property type="project" value="UniProtKB-KW"/>
</dbReference>
<evidence type="ECO:0000313" key="22">
    <source>
        <dbReference type="Proteomes" id="UP000078062"/>
    </source>
</evidence>
<evidence type="ECO:0000256" key="14">
    <source>
        <dbReference type="ARBA" id="ARBA00022963"/>
    </source>
</evidence>
<dbReference type="AlphaFoldDB" id="A0A1A9HCF4"/>
<dbReference type="GO" id="GO:0046872">
    <property type="term" value="F:metal ion binding"/>
    <property type="evidence" value="ECO:0007669"/>
    <property type="project" value="UniProtKB-KW"/>
</dbReference>
<evidence type="ECO:0000256" key="9">
    <source>
        <dbReference type="ARBA" id="ARBA00022692"/>
    </source>
</evidence>
<evidence type="ECO:0000256" key="15">
    <source>
        <dbReference type="ARBA" id="ARBA00023098"/>
    </source>
</evidence>
<evidence type="ECO:0000256" key="13">
    <source>
        <dbReference type="ARBA" id="ARBA00022837"/>
    </source>
</evidence>
<evidence type="ECO:0000256" key="20">
    <source>
        <dbReference type="PIRSR" id="PIRSR603187-2"/>
    </source>
</evidence>
<dbReference type="CDD" id="cd00541">
    <property type="entry name" value="OMPLA"/>
    <property type="match status" value="1"/>
</dbReference>
<accession>A0A1A9HCF4</accession>
<dbReference type="PANTHER" id="PTHR40457:SF1">
    <property type="entry name" value="PHOSPHOLIPASE A1"/>
    <property type="match status" value="1"/>
</dbReference>
<dbReference type="PATRIC" id="fig|210.2441.peg.485"/>
<evidence type="ECO:0000256" key="17">
    <source>
        <dbReference type="ARBA" id="ARBA00023237"/>
    </source>
</evidence>
<evidence type="ECO:0000256" key="10">
    <source>
        <dbReference type="ARBA" id="ARBA00022723"/>
    </source>
</evidence>
<comment type="subcellular location">
    <subcellularLocation>
        <location evidence="3">Cell outer membrane</location>
        <topology evidence="3">Multi-pass membrane protein</topology>
    </subcellularLocation>
</comment>
<dbReference type="RefSeq" id="WP_064434433.1">
    <property type="nucleotide sequence ID" value="NZ_CP011486.1"/>
</dbReference>
<dbReference type="InterPro" id="IPR036541">
    <property type="entry name" value="PLipase_A1_sf"/>
</dbReference>
<name>A0A1A9HCF4_HELPX</name>
<keyword evidence="15" id="KW-0443">Lipid metabolism</keyword>
<protein>
    <recommendedName>
        <fullName evidence="18">Phosphatidylcholine 1-acylhydrolase</fullName>
        <ecNumber evidence="6">3.1.1.32</ecNumber>
        <ecNumber evidence="7">3.1.1.4</ecNumber>
    </recommendedName>
</protein>
<evidence type="ECO:0000256" key="3">
    <source>
        <dbReference type="ARBA" id="ARBA00004571"/>
    </source>
</evidence>
<evidence type="ECO:0000256" key="2">
    <source>
        <dbReference type="ARBA" id="ARBA00001604"/>
    </source>
</evidence>
<feature type="binding site" description="in dimeric form" evidence="20">
    <location>
        <position position="148"/>
    </location>
    <ligand>
        <name>Ca(2+)</name>
        <dbReference type="ChEBI" id="CHEBI:29108"/>
        <label>1</label>
    </ligand>
</feature>
<organism evidence="21 22">
    <name type="scientific">Helicobacter pylori</name>
    <name type="common">Campylobacter pylori</name>
    <dbReference type="NCBI Taxonomy" id="210"/>
    <lineage>
        <taxon>Bacteria</taxon>
        <taxon>Pseudomonadati</taxon>
        <taxon>Campylobacterota</taxon>
        <taxon>Epsilonproteobacteria</taxon>
        <taxon>Campylobacterales</taxon>
        <taxon>Helicobacteraceae</taxon>
        <taxon>Helicobacter</taxon>
    </lineage>
</organism>
<dbReference type="Proteomes" id="UP000078062">
    <property type="component" value="Chromosome"/>
</dbReference>
<keyword evidence="10 20" id="KW-0479">Metal-binding</keyword>
<dbReference type="InterPro" id="IPR003187">
    <property type="entry name" value="PLipase_A1"/>
</dbReference>
<evidence type="ECO:0000256" key="8">
    <source>
        <dbReference type="ARBA" id="ARBA00022452"/>
    </source>
</evidence>
<dbReference type="PANTHER" id="PTHR40457">
    <property type="entry name" value="PHOSPHOLIPASE A1"/>
    <property type="match status" value="1"/>
</dbReference>
<comment type="catalytic activity">
    <reaction evidence="2">
        <text>a 1,2-diacyl-sn-glycero-3-phosphocholine + H2O = a 1-acyl-sn-glycero-3-phosphocholine + a fatty acid + H(+)</text>
        <dbReference type="Rhea" id="RHEA:15801"/>
        <dbReference type="ChEBI" id="CHEBI:15377"/>
        <dbReference type="ChEBI" id="CHEBI:15378"/>
        <dbReference type="ChEBI" id="CHEBI:28868"/>
        <dbReference type="ChEBI" id="CHEBI:57643"/>
        <dbReference type="ChEBI" id="CHEBI:58168"/>
        <dbReference type="EC" id="3.1.1.4"/>
    </reaction>
</comment>
<dbReference type="PRINTS" id="PR01486">
    <property type="entry name" value="PHPHLIPASEA1"/>
</dbReference>
<evidence type="ECO:0000256" key="12">
    <source>
        <dbReference type="ARBA" id="ARBA00022801"/>
    </source>
</evidence>
<evidence type="ECO:0000256" key="16">
    <source>
        <dbReference type="ARBA" id="ARBA00023136"/>
    </source>
</evidence>
<dbReference type="GO" id="GO:0008970">
    <property type="term" value="F:phospholipase A1 activity"/>
    <property type="evidence" value="ECO:0007669"/>
    <property type="project" value="UniProtKB-EC"/>
</dbReference>